<evidence type="ECO:0000313" key="1">
    <source>
        <dbReference type="EMBL" id="PBK86788.1"/>
    </source>
</evidence>
<organism evidence="1 2">
    <name type="scientific">Armillaria gallica</name>
    <name type="common">Bulbous honey fungus</name>
    <name type="synonym">Armillaria bulbosa</name>
    <dbReference type="NCBI Taxonomy" id="47427"/>
    <lineage>
        <taxon>Eukaryota</taxon>
        <taxon>Fungi</taxon>
        <taxon>Dikarya</taxon>
        <taxon>Basidiomycota</taxon>
        <taxon>Agaricomycotina</taxon>
        <taxon>Agaricomycetes</taxon>
        <taxon>Agaricomycetidae</taxon>
        <taxon>Agaricales</taxon>
        <taxon>Marasmiineae</taxon>
        <taxon>Physalacriaceae</taxon>
        <taxon>Armillaria</taxon>
    </lineage>
</organism>
<sequence length="271" mass="30893">MLVSYLPFDIWAEIILNFDVDLPADQQALQNIALCCRDLSYFSYKVLFKEVTYWWPEPLGPWFTDGAKCNARVKNLTIWQHPINGSEFMSFSGIAHQVLLLQGLWIGDCQDIFLYLQLAHINESSSKLCCFDLYNVQISWLNILAIPSVFPSLEAISVGFIQFQDYLHKDHAIFHKLSVIQLVRLHPSQVPPPQLGWQTAQDYINCAWRWIPVILRQSVALPALMGVHSGTIGSHISIMSGSKYSEMVSPMGYLPGTHAHLIDKICKLWED</sequence>
<keyword evidence="2" id="KW-1185">Reference proteome</keyword>
<gene>
    <name evidence="1" type="ORF">ARMGADRAFT_1035337</name>
</gene>
<proteinExistence type="predicted"/>
<evidence type="ECO:0000313" key="2">
    <source>
        <dbReference type="Proteomes" id="UP000217790"/>
    </source>
</evidence>
<accession>A0A2H3D7H4</accession>
<dbReference type="EMBL" id="KZ293682">
    <property type="protein sequence ID" value="PBK86788.1"/>
    <property type="molecule type" value="Genomic_DNA"/>
</dbReference>
<dbReference type="Proteomes" id="UP000217790">
    <property type="component" value="Unassembled WGS sequence"/>
</dbReference>
<dbReference type="InParanoid" id="A0A2H3D7H4"/>
<dbReference type="AlphaFoldDB" id="A0A2H3D7H4"/>
<protein>
    <submittedName>
        <fullName evidence="1">Uncharacterized protein</fullName>
    </submittedName>
</protein>
<reference evidence="2" key="1">
    <citation type="journal article" date="2017" name="Nat. Ecol. Evol.">
        <title>Genome expansion and lineage-specific genetic innovations in the forest pathogenic fungi Armillaria.</title>
        <authorList>
            <person name="Sipos G."/>
            <person name="Prasanna A.N."/>
            <person name="Walter M.C."/>
            <person name="O'Connor E."/>
            <person name="Balint B."/>
            <person name="Krizsan K."/>
            <person name="Kiss B."/>
            <person name="Hess J."/>
            <person name="Varga T."/>
            <person name="Slot J."/>
            <person name="Riley R."/>
            <person name="Boka B."/>
            <person name="Rigling D."/>
            <person name="Barry K."/>
            <person name="Lee J."/>
            <person name="Mihaltcheva S."/>
            <person name="LaButti K."/>
            <person name="Lipzen A."/>
            <person name="Waldron R."/>
            <person name="Moloney N.M."/>
            <person name="Sperisen C."/>
            <person name="Kredics L."/>
            <person name="Vagvoelgyi C."/>
            <person name="Patrignani A."/>
            <person name="Fitzpatrick D."/>
            <person name="Nagy I."/>
            <person name="Doyle S."/>
            <person name="Anderson J.B."/>
            <person name="Grigoriev I.V."/>
            <person name="Gueldener U."/>
            <person name="Muensterkoetter M."/>
            <person name="Nagy L.G."/>
        </authorList>
    </citation>
    <scope>NUCLEOTIDE SEQUENCE [LARGE SCALE GENOMIC DNA]</scope>
    <source>
        <strain evidence="2">Ar21-2</strain>
    </source>
</reference>
<name>A0A2H3D7H4_ARMGA</name>